<feature type="compositionally biased region" description="Low complexity" evidence="4">
    <location>
        <begin position="386"/>
        <end position="401"/>
    </location>
</feature>
<dbReference type="EMBL" id="JADGJD010001815">
    <property type="protein sequence ID" value="KAJ3037617.1"/>
    <property type="molecule type" value="Genomic_DNA"/>
</dbReference>
<proteinExistence type="predicted"/>
<dbReference type="InterPro" id="IPR013083">
    <property type="entry name" value="Znf_RING/FYVE/PHD"/>
</dbReference>
<evidence type="ECO:0000259" key="5">
    <source>
        <dbReference type="SMART" id="SM00249"/>
    </source>
</evidence>
<evidence type="ECO:0000256" key="3">
    <source>
        <dbReference type="ARBA" id="ARBA00022833"/>
    </source>
</evidence>
<feature type="compositionally biased region" description="Basic and acidic residues" evidence="4">
    <location>
        <begin position="366"/>
        <end position="383"/>
    </location>
</feature>
<gene>
    <name evidence="6" type="ORF">HK097_003466</name>
</gene>
<protein>
    <recommendedName>
        <fullName evidence="5">Zinc finger PHD-type domain-containing protein</fullName>
    </recommendedName>
</protein>
<feature type="compositionally biased region" description="Basic and acidic residues" evidence="4">
    <location>
        <begin position="41"/>
        <end position="56"/>
    </location>
</feature>
<dbReference type="SMART" id="SM00249">
    <property type="entry name" value="PHD"/>
    <property type="match status" value="1"/>
</dbReference>
<dbReference type="AlphaFoldDB" id="A0AAD5S2I2"/>
<keyword evidence="1" id="KW-0479">Metal-binding</keyword>
<sequence length="401" mass="45384">MELGKLKCPHSEHWYHLLWGAQVPECPQDRAPFAEIFVHPNRNDPSSRTERVEPKPDGILSDMDTSDESDDEDYIPLDVRTAQNHRRDNQALADALHVPWLDPCGVCGLAEGQERMMACSGEDCDMHCHYDCLGFPELQENWLCVICQEFGDLPASPALPPVVAPQPAPPAPARVPRRPAPARVPESRLTPTRNAETRRRLLEDVFDNDELLDVPPRPRSRNNHTSSGSSSQPRPPIRTIPASTEGIRRRRERNLMDQIRTEMRQLRERNPVWTPAPRPREVVFNESGSIDFEEMHRPRRPLRGFERFRRYAMEGREEGRSGEPVGEFKFVGKRKKEEEGAGGGVSSRDPEVDKAWAAFDVAAARMPREREQPAKRQRVEVPRIEAGSSSGLRSRSGLAAG</sequence>
<evidence type="ECO:0000313" key="6">
    <source>
        <dbReference type="EMBL" id="KAJ3037617.1"/>
    </source>
</evidence>
<feature type="domain" description="Zinc finger PHD-type" evidence="5">
    <location>
        <begin position="103"/>
        <end position="148"/>
    </location>
</feature>
<reference evidence="6" key="1">
    <citation type="submission" date="2020-05" db="EMBL/GenBank/DDBJ databases">
        <title>Phylogenomic resolution of chytrid fungi.</title>
        <authorList>
            <person name="Stajich J.E."/>
            <person name="Amses K."/>
            <person name="Simmons R."/>
            <person name="Seto K."/>
            <person name="Myers J."/>
            <person name="Bonds A."/>
            <person name="Quandt C.A."/>
            <person name="Barry K."/>
            <person name="Liu P."/>
            <person name="Grigoriev I."/>
            <person name="Longcore J.E."/>
            <person name="James T.Y."/>
        </authorList>
    </citation>
    <scope>NUCLEOTIDE SEQUENCE</scope>
    <source>
        <strain evidence="6">JEL0318</strain>
    </source>
</reference>
<dbReference type="Proteomes" id="UP001212841">
    <property type="component" value="Unassembled WGS sequence"/>
</dbReference>
<dbReference type="Gene3D" id="3.30.40.10">
    <property type="entry name" value="Zinc/RING finger domain, C3HC4 (zinc finger)"/>
    <property type="match status" value="1"/>
</dbReference>
<keyword evidence="3" id="KW-0862">Zinc</keyword>
<accession>A0AAD5S2I2</accession>
<keyword evidence="7" id="KW-1185">Reference proteome</keyword>
<comment type="caution">
    <text evidence="6">The sequence shown here is derived from an EMBL/GenBank/DDBJ whole genome shotgun (WGS) entry which is preliminary data.</text>
</comment>
<feature type="compositionally biased region" description="Low complexity" evidence="4">
    <location>
        <begin position="355"/>
        <end position="364"/>
    </location>
</feature>
<feature type="region of interest" description="Disordered" evidence="4">
    <location>
        <begin position="38"/>
        <end position="72"/>
    </location>
</feature>
<organism evidence="6 7">
    <name type="scientific">Rhizophlyctis rosea</name>
    <dbReference type="NCBI Taxonomy" id="64517"/>
    <lineage>
        <taxon>Eukaryota</taxon>
        <taxon>Fungi</taxon>
        <taxon>Fungi incertae sedis</taxon>
        <taxon>Chytridiomycota</taxon>
        <taxon>Chytridiomycota incertae sedis</taxon>
        <taxon>Chytridiomycetes</taxon>
        <taxon>Rhizophlyctidales</taxon>
        <taxon>Rhizophlyctidaceae</taxon>
        <taxon>Rhizophlyctis</taxon>
    </lineage>
</organism>
<dbReference type="GO" id="GO:0008270">
    <property type="term" value="F:zinc ion binding"/>
    <property type="evidence" value="ECO:0007669"/>
    <property type="project" value="UniProtKB-KW"/>
</dbReference>
<evidence type="ECO:0000256" key="1">
    <source>
        <dbReference type="ARBA" id="ARBA00022723"/>
    </source>
</evidence>
<dbReference type="SUPFAM" id="SSF57903">
    <property type="entry name" value="FYVE/PHD zinc finger"/>
    <property type="match status" value="1"/>
</dbReference>
<keyword evidence="2" id="KW-0863">Zinc-finger</keyword>
<feature type="non-terminal residue" evidence="6">
    <location>
        <position position="401"/>
    </location>
</feature>
<dbReference type="InterPro" id="IPR001965">
    <property type="entry name" value="Znf_PHD"/>
</dbReference>
<feature type="region of interest" description="Disordered" evidence="4">
    <location>
        <begin position="318"/>
        <end position="401"/>
    </location>
</feature>
<evidence type="ECO:0000256" key="4">
    <source>
        <dbReference type="SAM" id="MobiDB-lite"/>
    </source>
</evidence>
<name>A0AAD5S2I2_9FUNG</name>
<feature type="region of interest" description="Disordered" evidence="4">
    <location>
        <begin position="161"/>
        <end position="255"/>
    </location>
</feature>
<dbReference type="InterPro" id="IPR011011">
    <property type="entry name" value="Znf_FYVE_PHD"/>
</dbReference>
<evidence type="ECO:0000256" key="2">
    <source>
        <dbReference type="ARBA" id="ARBA00022771"/>
    </source>
</evidence>
<evidence type="ECO:0000313" key="7">
    <source>
        <dbReference type="Proteomes" id="UP001212841"/>
    </source>
</evidence>
<feature type="compositionally biased region" description="Pro residues" evidence="4">
    <location>
        <begin position="161"/>
        <end position="173"/>
    </location>
</feature>